<dbReference type="GO" id="GO:0005634">
    <property type="term" value="C:nucleus"/>
    <property type="evidence" value="ECO:0007669"/>
    <property type="project" value="TreeGrafter"/>
</dbReference>
<comment type="caution">
    <text evidence="5">The sequence shown here is derived from an EMBL/GenBank/DDBJ whole genome shotgun (WGS) entry which is preliminary data.</text>
</comment>
<dbReference type="EMBL" id="CAXIEN010000091">
    <property type="protein sequence ID" value="CAL1276219.1"/>
    <property type="molecule type" value="Genomic_DNA"/>
</dbReference>
<comment type="similarity">
    <text evidence="1 2">Belongs to the small heat shock protein (HSP20) family.</text>
</comment>
<dbReference type="Gene3D" id="2.60.40.790">
    <property type="match status" value="1"/>
</dbReference>
<dbReference type="PROSITE" id="PS01031">
    <property type="entry name" value="SHSP"/>
    <property type="match status" value="1"/>
</dbReference>
<dbReference type="PANTHER" id="PTHR45640:SF26">
    <property type="entry name" value="RE23625P"/>
    <property type="match status" value="1"/>
</dbReference>
<dbReference type="SUPFAM" id="SSF49764">
    <property type="entry name" value="HSP20-like chaperones"/>
    <property type="match status" value="1"/>
</dbReference>
<dbReference type="CDD" id="cd06526">
    <property type="entry name" value="metazoan_ACD"/>
    <property type="match status" value="1"/>
</dbReference>
<reference evidence="5 6" key="1">
    <citation type="submission" date="2024-04" db="EMBL/GenBank/DDBJ databases">
        <authorList>
            <person name="Rising A."/>
            <person name="Reimegard J."/>
            <person name="Sonavane S."/>
            <person name="Akerstrom W."/>
            <person name="Nylinder S."/>
            <person name="Hedman E."/>
            <person name="Kallberg Y."/>
        </authorList>
    </citation>
    <scope>NUCLEOTIDE SEQUENCE [LARGE SCALE GENOMIC DNA]</scope>
</reference>
<keyword evidence="6" id="KW-1185">Reference proteome</keyword>
<dbReference type="GO" id="GO:0042026">
    <property type="term" value="P:protein refolding"/>
    <property type="evidence" value="ECO:0007669"/>
    <property type="project" value="TreeGrafter"/>
</dbReference>
<dbReference type="Pfam" id="PF00011">
    <property type="entry name" value="HSP20"/>
    <property type="match status" value="1"/>
</dbReference>
<evidence type="ECO:0000313" key="5">
    <source>
        <dbReference type="EMBL" id="CAL1276219.1"/>
    </source>
</evidence>
<accession>A0AAV1ZWI1</accession>
<feature type="region of interest" description="Disordered" evidence="3">
    <location>
        <begin position="70"/>
        <end position="115"/>
    </location>
</feature>
<evidence type="ECO:0000256" key="2">
    <source>
        <dbReference type="RuleBase" id="RU003616"/>
    </source>
</evidence>
<evidence type="ECO:0000313" key="6">
    <source>
        <dbReference type="Proteomes" id="UP001497382"/>
    </source>
</evidence>
<dbReference type="InterPro" id="IPR008978">
    <property type="entry name" value="HSP20-like_chaperone"/>
</dbReference>
<gene>
    <name evidence="5" type="ORF">LARSCL_LOCUS8512</name>
</gene>
<dbReference type="InterPro" id="IPR001436">
    <property type="entry name" value="Alpha-crystallin/sHSP_animal"/>
</dbReference>
<dbReference type="GO" id="GO:0009408">
    <property type="term" value="P:response to heat"/>
    <property type="evidence" value="ECO:0007669"/>
    <property type="project" value="TreeGrafter"/>
</dbReference>
<evidence type="ECO:0000256" key="1">
    <source>
        <dbReference type="PROSITE-ProRule" id="PRU00285"/>
    </source>
</evidence>
<proteinExistence type="inferred from homology"/>
<dbReference type="GO" id="GO:0051082">
    <property type="term" value="F:unfolded protein binding"/>
    <property type="evidence" value="ECO:0007669"/>
    <property type="project" value="TreeGrafter"/>
</dbReference>
<dbReference type="GO" id="GO:0005737">
    <property type="term" value="C:cytoplasm"/>
    <property type="evidence" value="ECO:0007669"/>
    <property type="project" value="TreeGrafter"/>
</dbReference>
<name>A0AAV1ZWI1_9ARAC</name>
<feature type="domain" description="SHSP" evidence="4">
    <location>
        <begin position="105"/>
        <end position="212"/>
    </location>
</feature>
<dbReference type="PRINTS" id="PR00299">
    <property type="entry name" value="ACRYSTALLIN"/>
</dbReference>
<dbReference type="Proteomes" id="UP001497382">
    <property type="component" value="Unassembled WGS sequence"/>
</dbReference>
<sequence>MESKTIRHLKDLSSYSLPLLDAIESYYLGEVNKIDLGKLEETVTDLRELLHRLGNVAKTSKSIRQQCGLFDGNKATTPSTDEDKTAESFQDQEPSRNTNMAKDENPESSQEIPLEQSEECKNFRVLMDVSNFSPKKIDVKILEKHLVIHAEHGTLADEHGTISREFTRKFEIPEDVEIETFRALVDCYGVLIVEASFKQQDVKNKTPILLLDPYIQRSFQPYEDLEEFHEIANRHIKDATEMIEFTRKLAKQRPSSYIPLNEVI</sequence>
<protein>
    <recommendedName>
        <fullName evidence="4">SHSP domain-containing protein</fullName>
    </recommendedName>
</protein>
<organism evidence="5 6">
    <name type="scientific">Larinioides sclopetarius</name>
    <dbReference type="NCBI Taxonomy" id="280406"/>
    <lineage>
        <taxon>Eukaryota</taxon>
        <taxon>Metazoa</taxon>
        <taxon>Ecdysozoa</taxon>
        <taxon>Arthropoda</taxon>
        <taxon>Chelicerata</taxon>
        <taxon>Arachnida</taxon>
        <taxon>Araneae</taxon>
        <taxon>Araneomorphae</taxon>
        <taxon>Entelegynae</taxon>
        <taxon>Araneoidea</taxon>
        <taxon>Araneidae</taxon>
        <taxon>Larinioides</taxon>
    </lineage>
</organism>
<evidence type="ECO:0000256" key="3">
    <source>
        <dbReference type="SAM" id="MobiDB-lite"/>
    </source>
</evidence>
<dbReference type="PANTHER" id="PTHR45640">
    <property type="entry name" value="HEAT SHOCK PROTEIN HSP-12.2-RELATED"/>
    <property type="match status" value="1"/>
</dbReference>
<feature type="compositionally biased region" description="Polar residues" evidence="3">
    <location>
        <begin position="87"/>
        <end position="100"/>
    </location>
</feature>
<dbReference type="AlphaFoldDB" id="A0AAV1ZWI1"/>
<evidence type="ECO:0000259" key="4">
    <source>
        <dbReference type="PROSITE" id="PS01031"/>
    </source>
</evidence>
<dbReference type="InterPro" id="IPR002068">
    <property type="entry name" value="A-crystallin/Hsp20_dom"/>
</dbReference>